<proteinExistence type="predicted"/>
<dbReference type="AlphaFoldDB" id="A0A1G4XA84"/>
<organism evidence="1 2">
    <name type="scientific">Klenkia marina</name>
    <dbReference type="NCBI Taxonomy" id="1960309"/>
    <lineage>
        <taxon>Bacteria</taxon>
        <taxon>Bacillati</taxon>
        <taxon>Actinomycetota</taxon>
        <taxon>Actinomycetes</taxon>
        <taxon>Geodermatophilales</taxon>
        <taxon>Geodermatophilaceae</taxon>
        <taxon>Klenkia</taxon>
    </lineage>
</organism>
<evidence type="ECO:0000313" key="1">
    <source>
        <dbReference type="EMBL" id="SCX38150.1"/>
    </source>
</evidence>
<protein>
    <submittedName>
        <fullName evidence="1">Uncharacterized protein</fullName>
    </submittedName>
</protein>
<dbReference type="Proteomes" id="UP000198981">
    <property type="component" value="Unassembled WGS sequence"/>
</dbReference>
<dbReference type="OrthoDB" id="5496837at2"/>
<dbReference type="RefSeq" id="WP_092799034.1">
    <property type="nucleotide sequence ID" value="NZ_FMUH01000001.1"/>
</dbReference>
<name>A0A1G4XA84_9ACTN</name>
<dbReference type="STRING" id="1960309.SAMN03159343_0316"/>
<sequence length="265" mass="27832">MAGLWVPLLVVVVAVVGLSWDTDSQGVPPVAGRCTIAGSPLTLTNEQAANAATIAAVSRSRGLPERATTIALATAQQESRLRNLAYGDRDSLGLFQQRPSQGWGTPDQVQDPVYATGKFLDGLVEVPGWDTGRLTEVAQAVQRSGFPEAYQQWEEMGTTLSRALLATTPAALSCTYSPPDAAGPVDERAAAVADVVRREAGAPTVLAGGVVSVAATGWPEATWAVAHARTLQLTEVRFTDWTWTPTGGWVQTGEDAGALLLQLAV</sequence>
<reference evidence="2" key="1">
    <citation type="submission" date="2016-10" db="EMBL/GenBank/DDBJ databases">
        <authorList>
            <person name="Varghese N."/>
            <person name="Submissions S."/>
        </authorList>
    </citation>
    <scope>NUCLEOTIDE SEQUENCE [LARGE SCALE GENOMIC DNA]</scope>
    <source>
        <strain evidence="2">DSM 45722</strain>
    </source>
</reference>
<gene>
    <name evidence="1" type="ORF">SAMN03159343_0316</name>
</gene>
<keyword evidence="2" id="KW-1185">Reference proteome</keyword>
<accession>A0A1G4XA84</accession>
<dbReference type="EMBL" id="FMUH01000001">
    <property type="protein sequence ID" value="SCX38150.1"/>
    <property type="molecule type" value="Genomic_DNA"/>
</dbReference>
<evidence type="ECO:0000313" key="2">
    <source>
        <dbReference type="Proteomes" id="UP000198981"/>
    </source>
</evidence>